<dbReference type="PANTHER" id="PTHR46394">
    <property type="entry name" value="ANNEXIN"/>
    <property type="match status" value="1"/>
</dbReference>
<dbReference type="PROSITE" id="PS51635">
    <property type="entry name" value="PNPLA"/>
    <property type="match status" value="1"/>
</dbReference>
<dbReference type="GO" id="GO:0016787">
    <property type="term" value="F:hydrolase activity"/>
    <property type="evidence" value="ECO:0007669"/>
    <property type="project" value="UniProtKB-UniRule"/>
</dbReference>
<feature type="active site" description="Nucleophile" evidence="2">
    <location>
        <position position="38"/>
    </location>
</feature>
<dbReference type="GO" id="GO:0016042">
    <property type="term" value="P:lipid catabolic process"/>
    <property type="evidence" value="ECO:0007669"/>
    <property type="project" value="UniProtKB-UniRule"/>
</dbReference>
<accession>A0A9X3WI91</accession>
<dbReference type="InterPro" id="IPR052580">
    <property type="entry name" value="Lipid_Hydrolase"/>
</dbReference>
<evidence type="ECO:0000256" key="1">
    <source>
        <dbReference type="ARBA" id="ARBA00023098"/>
    </source>
</evidence>
<feature type="short sequence motif" description="GXSXG" evidence="2">
    <location>
        <begin position="36"/>
        <end position="40"/>
    </location>
</feature>
<dbReference type="Gene3D" id="3.40.1090.10">
    <property type="entry name" value="Cytosolic phospholipase A2 catalytic domain"/>
    <property type="match status" value="2"/>
</dbReference>
<dbReference type="PANTHER" id="PTHR46394:SF1">
    <property type="entry name" value="PNPLA DOMAIN-CONTAINING PROTEIN"/>
    <property type="match status" value="1"/>
</dbReference>
<dbReference type="SUPFAM" id="SSF52151">
    <property type="entry name" value="FabD/lysophospholipase-like"/>
    <property type="match status" value="1"/>
</dbReference>
<protein>
    <submittedName>
        <fullName evidence="4">Patatin-like phospholipase family protein</fullName>
    </submittedName>
</protein>
<gene>
    <name evidence="4" type="ORF">NC661_01090</name>
</gene>
<evidence type="ECO:0000313" key="4">
    <source>
        <dbReference type="EMBL" id="MDC3418980.1"/>
    </source>
</evidence>
<reference evidence="4" key="1">
    <citation type="submission" date="2022-06" db="EMBL/GenBank/DDBJ databases">
        <title>Aquibacillus sp. a new bacterium isolated from soil saline samples.</title>
        <authorList>
            <person name="Galisteo C."/>
            <person name="De La Haba R."/>
            <person name="Sanchez-Porro C."/>
            <person name="Ventosa A."/>
        </authorList>
    </citation>
    <scope>NUCLEOTIDE SEQUENCE</scope>
    <source>
        <strain evidence="4">JCM 12387</strain>
    </source>
</reference>
<name>A0A9X3WI91_9BACI</name>
<proteinExistence type="predicted"/>
<feature type="short sequence motif" description="DGA/G" evidence="2">
    <location>
        <begin position="185"/>
        <end position="187"/>
    </location>
</feature>
<evidence type="ECO:0000256" key="2">
    <source>
        <dbReference type="PROSITE-ProRule" id="PRU01161"/>
    </source>
</evidence>
<dbReference type="Proteomes" id="UP001145072">
    <property type="component" value="Unassembled WGS sequence"/>
</dbReference>
<sequence length="295" mass="33109">MNIDGVFSGGGVKAFAFIGALQKLEEHNYSFVRVAGTSSGAIIAGLLSAGYKANEIEELFNDLNLKEFLDTTKIGKYLPFIKWFRLYFTMGLYKGAAFEKWLYQVLAEKGVYTFNDLPKGSLKVIASDITLGRMIVIPDDLESLYGINGSAFPVSTAIRMSASLPYFFIPVTFKNKKYKKSVIVDGGLLSNLPIWVFDQQRGSQKRPIIGMKLSETISRLPSKDVSNALDMVEALITTMMKAHDARYIRKNKIKDILFLPVKDVDLSNLKLSNEKKNELIELGKNHTTTFLKHWP</sequence>
<dbReference type="RefSeq" id="WP_259871331.1">
    <property type="nucleotide sequence ID" value="NZ_JAMQJZ010000001.1"/>
</dbReference>
<dbReference type="EMBL" id="JAMQJZ010000001">
    <property type="protein sequence ID" value="MDC3418980.1"/>
    <property type="molecule type" value="Genomic_DNA"/>
</dbReference>
<dbReference type="InterPro" id="IPR002641">
    <property type="entry name" value="PNPLA_dom"/>
</dbReference>
<organism evidence="4 5">
    <name type="scientific">Aquibacillus koreensis</name>
    <dbReference type="NCBI Taxonomy" id="279446"/>
    <lineage>
        <taxon>Bacteria</taxon>
        <taxon>Bacillati</taxon>
        <taxon>Bacillota</taxon>
        <taxon>Bacilli</taxon>
        <taxon>Bacillales</taxon>
        <taxon>Bacillaceae</taxon>
        <taxon>Aquibacillus</taxon>
    </lineage>
</organism>
<keyword evidence="1 2" id="KW-0443">Lipid metabolism</keyword>
<feature type="domain" description="PNPLA" evidence="3">
    <location>
        <begin position="5"/>
        <end position="198"/>
    </location>
</feature>
<dbReference type="Pfam" id="PF01734">
    <property type="entry name" value="Patatin"/>
    <property type="match status" value="1"/>
</dbReference>
<comment type="caution">
    <text evidence="2">Lacks conserved residue(s) required for the propagation of feature annotation.</text>
</comment>
<keyword evidence="2" id="KW-0378">Hydrolase</keyword>
<keyword evidence="5" id="KW-1185">Reference proteome</keyword>
<keyword evidence="2" id="KW-0442">Lipid degradation</keyword>
<dbReference type="AlphaFoldDB" id="A0A9X3WI91"/>
<dbReference type="CDD" id="cd07207">
    <property type="entry name" value="Pat_ExoU_VipD_like"/>
    <property type="match status" value="1"/>
</dbReference>
<feature type="active site" description="Proton acceptor" evidence="2">
    <location>
        <position position="185"/>
    </location>
</feature>
<evidence type="ECO:0000313" key="5">
    <source>
        <dbReference type="Proteomes" id="UP001145072"/>
    </source>
</evidence>
<comment type="caution">
    <text evidence="4">The sequence shown here is derived from an EMBL/GenBank/DDBJ whole genome shotgun (WGS) entry which is preliminary data.</text>
</comment>
<dbReference type="InterPro" id="IPR016035">
    <property type="entry name" value="Acyl_Trfase/lysoPLipase"/>
</dbReference>
<evidence type="ECO:0000259" key="3">
    <source>
        <dbReference type="PROSITE" id="PS51635"/>
    </source>
</evidence>